<dbReference type="Proteomes" id="UP001215712">
    <property type="component" value="Unassembled WGS sequence"/>
</dbReference>
<comment type="caution">
    <text evidence="16">The sequence shown here is derived from an EMBL/GenBank/DDBJ whole genome shotgun (WGS) entry which is preliminary data.</text>
</comment>
<reference evidence="16" key="1">
    <citation type="journal article" date="2023" name="IMA Fungus">
        <title>Comparative genomic study of the Penicillium genus elucidates a diverse pangenome and 15 lateral gene transfer events.</title>
        <authorList>
            <person name="Petersen C."/>
            <person name="Sorensen T."/>
            <person name="Nielsen M.R."/>
            <person name="Sondergaard T.E."/>
            <person name="Sorensen J.L."/>
            <person name="Fitzpatrick D.A."/>
            <person name="Frisvad J.C."/>
            <person name="Nielsen K.L."/>
        </authorList>
    </citation>
    <scope>NUCLEOTIDE SEQUENCE</scope>
    <source>
        <strain evidence="16">IBT 17514</strain>
    </source>
</reference>
<dbReference type="GO" id="GO:0035870">
    <property type="term" value="F:dITP diphosphatase activity"/>
    <property type="evidence" value="ECO:0007669"/>
    <property type="project" value="UniProtKB-UniRule"/>
</dbReference>
<keyword evidence="2 14" id="KW-0963">Cytoplasm</keyword>
<evidence type="ECO:0000313" key="17">
    <source>
        <dbReference type="Proteomes" id="UP001215712"/>
    </source>
</evidence>
<comment type="catalytic activity">
    <reaction evidence="12">
        <text>dITP + H2O = dIMP + diphosphate + H(+)</text>
        <dbReference type="Rhea" id="RHEA:28342"/>
        <dbReference type="ChEBI" id="CHEBI:15377"/>
        <dbReference type="ChEBI" id="CHEBI:15378"/>
        <dbReference type="ChEBI" id="CHEBI:33019"/>
        <dbReference type="ChEBI" id="CHEBI:61194"/>
        <dbReference type="ChEBI" id="CHEBI:61382"/>
        <dbReference type="EC" id="3.6.1.66"/>
    </reaction>
    <physiologicalReaction direction="left-to-right" evidence="12">
        <dbReference type="Rhea" id="RHEA:28343"/>
    </physiologicalReaction>
</comment>
<comment type="similarity">
    <text evidence="1 14">Belongs to the HAM1 NTPase family.</text>
</comment>
<dbReference type="Gene3D" id="3.90.950.10">
    <property type="match status" value="1"/>
</dbReference>
<dbReference type="InterPro" id="IPR027502">
    <property type="entry name" value="ITPase"/>
</dbReference>
<comment type="subunit">
    <text evidence="14">Homodimer.</text>
</comment>
<proteinExistence type="inferred from homology"/>
<keyword evidence="6 14" id="KW-0378">Hydrolase</keyword>
<keyword evidence="8 14" id="KW-0546">Nucleotide metabolism</keyword>
<dbReference type="HAMAP" id="MF_03148">
    <property type="entry name" value="HAM1_NTPase"/>
    <property type="match status" value="1"/>
</dbReference>
<comment type="cofactor">
    <cofactor evidence="14">
        <name>Mg(2+)</name>
        <dbReference type="ChEBI" id="CHEBI:18420"/>
    </cofactor>
    <cofactor evidence="14">
        <name>Mn(2+)</name>
        <dbReference type="ChEBI" id="CHEBI:29035"/>
    </cofactor>
    <text evidence="14">Binds 1 divalent metal cation per subunit; can use either Mg(2+) or Mn(2+).</text>
</comment>
<dbReference type="GO" id="GO:0000166">
    <property type="term" value="F:nucleotide binding"/>
    <property type="evidence" value="ECO:0007669"/>
    <property type="project" value="UniProtKB-KW"/>
</dbReference>
<dbReference type="FunFam" id="3.90.950.10:FF:000003">
    <property type="entry name" value="Inosine triphosphate pyrophosphatase"/>
    <property type="match status" value="1"/>
</dbReference>
<evidence type="ECO:0000256" key="13">
    <source>
        <dbReference type="ARBA" id="ARBA00093271"/>
    </source>
</evidence>
<comment type="catalytic activity">
    <reaction evidence="11">
        <text>ITP + H2O = IMP + diphosphate + H(+)</text>
        <dbReference type="Rhea" id="RHEA:29399"/>
        <dbReference type="ChEBI" id="CHEBI:15377"/>
        <dbReference type="ChEBI" id="CHEBI:15378"/>
        <dbReference type="ChEBI" id="CHEBI:33019"/>
        <dbReference type="ChEBI" id="CHEBI:58053"/>
        <dbReference type="ChEBI" id="CHEBI:61402"/>
        <dbReference type="EC" id="3.6.1.66"/>
    </reaction>
    <physiologicalReaction direction="left-to-right" evidence="11">
        <dbReference type="Rhea" id="RHEA:29400"/>
    </physiologicalReaction>
</comment>
<organism evidence="16 17">
    <name type="scientific">Penicillium malachiteum</name>
    <dbReference type="NCBI Taxonomy" id="1324776"/>
    <lineage>
        <taxon>Eukaryota</taxon>
        <taxon>Fungi</taxon>
        <taxon>Dikarya</taxon>
        <taxon>Ascomycota</taxon>
        <taxon>Pezizomycotina</taxon>
        <taxon>Eurotiomycetes</taxon>
        <taxon>Eurotiomycetidae</taxon>
        <taxon>Eurotiales</taxon>
        <taxon>Aspergillaceae</taxon>
        <taxon>Penicillium</taxon>
    </lineage>
</organism>
<sequence>MVSLWGVLSIWLATLSVVNAKYIVPGAWWYDTDGHYISAHGGSITTDHTGKFWWFGEYLYQNRTNVTGGVLAYSSDDLATWKYEGLALSPVEARKEYVMWWHVDNFTRNMLLQGLATSSSIGGPYTFVNATASPSTTSEDIGLFTDYKTGKSYVLYNTGPGADGGDVFLHALNEDKTEVEETALRACFYDLGTPFVVQTDESYYAILSHKTDYRHNSSVAFRPDEINGTYSQPFQIAPRGWKSYNSQAGASLRIVGTKQTTYLYLGDRWDQNTPWESRYVWLPMVIDDKKKTLDLAWNDVYDLNVKTGQWKAVQGTTYWANKGTLSGIDTKREANYLESGEMVIGINGDDNTLTSTGIEGTGKPQWVAFWYENIDDSEFGDNPGGTSDRKGSEWQIKRISSVTVNGDTSNVHSLYQHDTAKGLVLSSPLLLTLKKGKNNSIKIGGLSNGFDTEGARNPNKIIEVNAILHGLIHVEPVALDIPEIQGSLEEIAKDKCRRAAEMIKGPVIVEDSALEFHAMNGLPGPYIKYFLESLGNDGLNKLLYAYSDKSAEAVCTFAFSAGPEMDPLVFQGRLKGKIVPARGPPIFGWEPIFEHQGETLAEMAHEKKNKLSHRYQALFKFQEWLAQAENRSLLSEGDPL</sequence>
<dbReference type="InterPro" id="IPR023296">
    <property type="entry name" value="Glyco_hydro_beta-prop_sf"/>
</dbReference>
<feature type="binding site" evidence="14">
    <location>
        <position position="495"/>
    </location>
    <ligand>
        <name>ITP</name>
        <dbReference type="ChEBI" id="CHEBI:61402"/>
    </ligand>
</feature>
<dbReference type="InterPro" id="IPR029001">
    <property type="entry name" value="ITPase-like_fam"/>
</dbReference>
<dbReference type="PANTHER" id="PTHR11067:SF9">
    <property type="entry name" value="INOSINE TRIPHOSPHATE PYROPHOSPHATASE"/>
    <property type="match status" value="1"/>
</dbReference>
<dbReference type="Pfam" id="PF01725">
    <property type="entry name" value="Ham1p_like"/>
    <property type="match status" value="1"/>
</dbReference>
<comment type="caution">
    <text evidence="14">Lacks conserved residue(s) required for the propagation of feature annotation.</text>
</comment>
<accession>A0AAD6HR56</accession>
<dbReference type="EMBL" id="JAQJAN010000004">
    <property type="protein sequence ID" value="KAJ5732766.1"/>
    <property type="molecule type" value="Genomic_DNA"/>
</dbReference>
<comment type="subcellular location">
    <subcellularLocation>
        <location evidence="14">Cytoplasm</location>
    </subcellularLocation>
    <subcellularLocation>
        <location evidence="14">Nucleus</location>
    </subcellularLocation>
</comment>
<evidence type="ECO:0000256" key="10">
    <source>
        <dbReference type="ARBA" id="ARBA00054940"/>
    </source>
</evidence>
<comment type="function">
    <text evidence="10">Pyrophosphatase that hydrolyzes the non-canonical purine nucleotides inosine triphosphate (ITP), deoxyinosine triphosphate (dITP) as well as 2'-deoxy-N-6-hydroxylaminopurine triphosphate (dHAPTP) and xanthosine 5'-triphosphate (XTP) to their respective monophosphate derivatives. The enzyme does not distinguish between the deoxy- and ribose forms. Probably excludes non-canonical purines from RNA and DNA precursor pools, thus preventing their incorporation into RNA and DNA and avoiding chromosomal lesions.</text>
</comment>
<feature type="signal peptide" evidence="15">
    <location>
        <begin position="1"/>
        <end position="20"/>
    </location>
</feature>
<dbReference type="Gene3D" id="2.115.10.20">
    <property type="entry name" value="Glycosyl hydrolase domain, family 43"/>
    <property type="match status" value="1"/>
</dbReference>
<name>A0AAD6HR56_9EURO</name>
<gene>
    <name evidence="16" type="ORF">N7493_004247</name>
</gene>
<dbReference type="GO" id="GO:0009204">
    <property type="term" value="P:deoxyribonucleoside triphosphate catabolic process"/>
    <property type="evidence" value="ECO:0007669"/>
    <property type="project" value="UniProtKB-UniRule"/>
</dbReference>
<protein>
    <recommendedName>
        <fullName evidence="14">Inosine triphosphate pyrophosphatase</fullName>
        <shortName evidence="14">ITPase</shortName>
        <shortName evidence="14">Inosine triphosphatase</shortName>
        <ecNumber evidence="14">3.6.1.66</ecNumber>
    </recommendedName>
    <alternativeName>
        <fullName evidence="14">Non-canonical purine NTP pyrophosphatase</fullName>
    </alternativeName>
    <alternativeName>
        <fullName evidence="14">Non-standard purine NTP pyrophosphatase</fullName>
    </alternativeName>
    <alternativeName>
        <fullName evidence="14">Nucleoside-triphosphate diphosphatase</fullName>
    </alternativeName>
    <alternativeName>
        <fullName evidence="14">Nucleoside-triphosphate pyrophosphatase</fullName>
        <shortName evidence="14">NTPase</shortName>
    </alternativeName>
    <alternativeName>
        <fullName evidence="14">XTP/dITP diphosphatase</fullName>
    </alternativeName>
</protein>
<comment type="catalytic activity">
    <reaction evidence="14">
        <text>XTP + H2O = XMP + diphosphate + H(+)</text>
        <dbReference type="Rhea" id="RHEA:28610"/>
        <dbReference type="ChEBI" id="CHEBI:15377"/>
        <dbReference type="ChEBI" id="CHEBI:15378"/>
        <dbReference type="ChEBI" id="CHEBI:33019"/>
        <dbReference type="ChEBI" id="CHEBI:57464"/>
        <dbReference type="ChEBI" id="CHEBI:61314"/>
        <dbReference type="EC" id="3.6.1.66"/>
    </reaction>
</comment>
<evidence type="ECO:0000256" key="4">
    <source>
        <dbReference type="ARBA" id="ARBA00022729"/>
    </source>
</evidence>
<evidence type="ECO:0000256" key="6">
    <source>
        <dbReference type="ARBA" id="ARBA00022801"/>
    </source>
</evidence>
<evidence type="ECO:0000256" key="7">
    <source>
        <dbReference type="ARBA" id="ARBA00022842"/>
    </source>
</evidence>
<dbReference type="GO" id="GO:0005737">
    <property type="term" value="C:cytoplasm"/>
    <property type="evidence" value="ECO:0007669"/>
    <property type="project" value="UniProtKB-SubCell"/>
</dbReference>
<feature type="binding site" evidence="14">
    <location>
        <begin position="511"/>
        <end position="512"/>
    </location>
    <ligand>
        <name>ITP</name>
        <dbReference type="ChEBI" id="CHEBI:61402"/>
    </ligand>
</feature>
<reference evidence="16" key="2">
    <citation type="submission" date="2023-01" db="EMBL/GenBank/DDBJ databases">
        <authorList>
            <person name="Petersen C."/>
        </authorList>
    </citation>
    <scope>NUCLEOTIDE SEQUENCE</scope>
    <source>
        <strain evidence="16">IBT 17514</strain>
    </source>
</reference>
<dbReference type="SUPFAM" id="SSF52972">
    <property type="entry name" value="ITPase-like"/>
    <property type="match status" value="1"/>
</dbReference>
<feature type="binding site" evidence="14">
    <location>
        <begin position="613"/>
        <end position="614"/>
    </location>
    <ligand>
        <name>ITP</name>
        <dbReference type="ChEBI" id="CHEBI:61402"/>
    </ligand>
</feature>
<evidence type="ECO:0000256" key="11">
    <source>
        <dbReference type="ARBA" id="ARBA00093218"/>
    </source>
</evidence>
<dbReference type="EC" id="3.6.1.66" evidence="14"/>
<keyword evidence="3 14" id="KW-0479">Metal-binding</keyword>
<feature type="chain" id="PRO_5041931098" description="Inosine triphosphate pyrophosphatase" evidence="15">
    <location>
        <begin position="21"/>
        <end position="640"/>
    </location>
</feature>
<dbReference type="InterPro" id="IPR002637">
    <property type="entry name" value="RdgB/HAM1"/>
</dbReference>
<comment type="function">
    <text evidence="14">Pyrophosphatase that hydrolyzes non-canonical purine nucleotides such as inosine triphosphate (ITP), deoxyinosine triphosphate (dITP) or xanthosine 5'-triphosphate (XTP) to their respective monophosphate derivatives. The enzyme does not distinguish between the deoxy- and ribose forms. Probably excludes non-canonical purines from RNA and DNA precursor pools, thus preventing their incorporation into RNA and DNA and avoiding chromosomal lesions.</text>
</comment>
<evidence type="ECO:0000256" key="3">
    <source>
        <dbReference type="ARBA" id="ARBA00022723"/>
    </source>
</evidence>
<evidence type="ECO:0000256" key="9">
    <source>
        <dbReference type="ARBA" id="ARBA00023211"/>
    </source>
</evidence>
<dbReference type="GO" id="GO:0005634">
    <property type="term" value="C:nucleus"/>
    <property type="evidence" value="ECO:0007669"/>
    <property type="project" value="UniProtKB-SubCell"/>
</dbReference>
<evidence type="ECO:0000256" key="12">
    <source>
        <dbReference type="ARBA" id="ARBA00093255"/>
    </source>
</evidence>
<dbReference type="GO" id="GO:0046872">
    <property type="term" value="F:metal ion binding"/>
    <property type="evidence" value="ECO:0007669"/>
    <property type="project" value="UniProtKB-KW"/>
</dbReference>
<keyword evidence="7 14" id="KW-0460">Magnesium</keyword>
<dbReference type="CDD" id="cd00515">
    <property type="entry name" value="HAM1"/>
    <property type="match status" value="1"/>
</dbReference>
<evidence type="ECO:0000256" key="15">
    <source>
        <dbReference type="SAM" id="SignalP"/>
    </source>
</evidence>
<dbReference type="PANTHER" id="PTHR11067">
    <property type="entry name" value="INOSINE TRIPHOSPHATE PYROPHOSPHATASE/HAM1 PROTEIN"/>
    <property type="match status" value="1"/>
</dbReference>
<comment type="catalytic activity">
    <reaction evidence="13">
        <text>N(6)-hydroxy-dATP + H2O = N(6)-hydroxy-dAMP + diphosphate + H(+)</text>
        <dbReference type="Rhea" id="RHEA:83971"/>
        <dbReference type="ChEBI" id="CHEBI:15377"/>
        <dbReference type="ChEBI" id="CHEBI:15378"/>
        <dbReference type="ChEBI" id="CHEBI:33019"/>
        <dbReference type="ChEBI" id="CHEBI:233529"/>
        <dbReference type="ChEBI" id="CHEBI:233530"/>
    </reaction>
    <physiologicalReaction direction="left-to-right" evidence="13">
        <dbReference type="Rhea" id="RHEA:83972"/>
    </physiologicalReaction>
</comment>
<feature type="binding site" evidence="14">
    <location>
        <begin position="587"/>
        <end position="590"/>
    </location>
    <ligand>
        <name>ITP</name>
        <dbReference type="ChEBI" id="CHEBI:61402"/>
    </ligand>
</feature>
<keyword evidence="9 14" id="KW-0464">Manganese</keyword>
<feature type="binding site" evidence="14">
    <location>
        <position position="511"/>
    </location>
    <ligand>
        <name>Mg(2+)</name>
        <dbReference type="ChEBI" id="CHEBI:18420"/>
    </ligand>
</feature>
<feature type="binding site" evidence="14">
    <location>
        <position position="483"/>
    </location>
    <ligand>
        <name>Mg(2+)</name>
        <dbReference type="ChEBI" id="CHEBI:18420"/>
    </ligand>
</feature>
<evidence type="ECO:0000256" key="5">
    <source>
        <dbReference type="ARBA" id="ARBA00022741"/>
    </source>
</evidence>
<keyword evidence="4 15" id="KW-0732">Signal</keyword>
<evidence type="ECO:0000256" key="14">
    <source>
        <dbReference type="HAMAP-Rule" id="MF_03148"/>
    </source>
</evidence>
<evidence type="ECO:0000313" key="16">
    <source>
        <dbReference type="EMBL" id="KAJ5732766.1"/>
    </source>
</evidence>
<dbReference type="SUPFAM" id="SSF75005">
    <property type="entry name" value="Arabinanase/levansucrase/invertase"/>
    <property type="match status" value="1"/>
</dbReference>
<dbReference type="GO" id="GO:0036222">
    <property type="term" value="F:XTP diphosphatase activity"/>
    <property type="evidence" value="ECO:0007669"/>
    <property type="project" value="UniProtKB-UniRule"/>
</dbReference>
<dbReference type="GO" id="GO:0036220">
    <property type="term" value="F:ITP diphosphatase activity"/>
    <property type="evidence" value="ECO:0007669"/>
    <property type="project" value="UniProtKB-UniRule"/>
</dbReference>
<feature type="binding site" evidence="14">
    <location>
        <position position="608"/>
    </location>
    <ligand>
        <name>ITP</name>
        <dbReference type="ChEBI" id="CHEBI:61402"/>
    </ligand>
</feature>
<dbReference type="GO" id="GO:0009117">
    <property type="term" value="P:nucleotide metabolic process"/>
    <property type="evidence" value="ECO:0007669"/>
    <property type="project" value="UniProtKB-KW"/>
</dbReference>
<keyword evidence="14" id="KW-0539">Nucleus</keyword>
<evidence type="ECO:0000256" key="8">
    <source>
        <dbReference type="ARBA" id="ARBA00023080"/>
    </source>
</evidence>
<evidence type="ECO:0000256" key="1">
    <source>
        <dbReference type="ARBA" id="ARBA00008023"/>
    </source>
</evidence>
<evidence type="ECO:0000256" key="2">
    <source>
        <dbReference type="ARBA" id="ARBA00022490"/>
    </source>
</evidence>
<dbReference type="AlphaFoldDB" id="A0AAD6HR56"/>
<keyword evidence="17" id="KW-1185">Reference proteome</keyword>
<keyword evidence="5 14" id="KW-0547">Nucleotide-binding</keyword>